<accession>A0AAW2D2E8</accession>
<dbReference type="Gene3D" id="2.30.280.10">
    <property type="entry name" value="SRA-YDG"/>
    <property type="match status" value="1"/>
</dbReference>
<evidence type="ECO:0000313" key="8">
    <source>
        <dbReference type="EMBL" id="KAL0004527.1"/>
    </source>
</evidence>
<dbReference type="Gene3D" id="2.170.270.10">
    <property type="entry name" value="SET domain"/>
    <property type="match status" value="2"/>
</dbReference>
<dbReference type="Pfam" id="PF02182">
    <property type="entry name" value="SAD_SRA"/>
    <property type="match status" value="1"/>
</dbReference>
<evidence type="ECO:0000313" key="9">
    <source>
        <dbReference type="Proteomes" id="UP001459277"/>
    </source>
</evidence>
<dbReference type="GO" id="GO:0003690">
    <property type="term" value="F:double-stranded DNA binding"/>
    <property type="evidence" value="ECO:0007669"/>
    <property type="project" value="TreeGrafter"/>
</dbReference>
<evidence type="ECO:0000256" key="2">
    <source>
        <dbReference type="ARBA" id="ARBA00022454"/>
    </source>
</evidence>
<proteinExistence type="predicted"/>
<dbReference type="GO" id="GO:0008270">
    <property type="term" value="F:zinc ion binding"/>
    <property type="evidence" value="ECO:0007669"/>
    <property type="project" value="InterPro"/>
</dbReference>
<feature type="domain" description="Pre-SET" evidence="6">
    <location>
        <begin position="218"/>
        <end position="278"/>
    </location>
</feature>
<dbReference type="InterPro" id="IPR015947">
    <property type="entry name" value="PUA-like_sf"/>
</dbReference>
<dbReference type="InterPro" id="IPR051357">
    <property type="entry name" value="H3K9_HMTase_SUVAR3-9"/>
</dbReference>
<dbReference type="GO" id="GO:0005634">
    <property type="term" value="C:nucleus"/>
    <property type="evidence" value="ECO:0007669"/>
    <property type="project" value="UniProtKB-SubCell"/>
</dbReference>
<dbReference type="GO" id="GO:0042054">
    <property type="term" value="F:histone methyltransferase activity"/>
    <property type="evidence" value="ECO:0007669"/>
    <property type="project" value="InterPro"/>
</dbReference>
<dbReference type="Pfam" id="PF00856">
    <property type="entry name" value="SET"/>
    <property type="match status" value="1"/>
</dbReference>
<keyword evidence="2" id="KW-0158">Chromosome</keyword>
<keyword evidence="3 4" id="KW-0539">Nucleus</keyword>
<dbReference type="PROSITE" id="PS51015">
    <property type="entry name" value="YDG"/>
    <property type="match status" value="1"/>
</dbReference>
<evidence type="ECO:0000259" key="6">
    <source>
        <dbReference type="PROSITE" id="PS50867"/>
    </source>
</evidence>
<dbReference type="InterPro" id="IPR003105">
    <property type="entry name" value="SRA_YDG"/>
</dbReference>
<organism evidence="8 9">
    <name type="scientific">Lithocarpus litseifolius</name>
    <dbReference type="NCBI Taxonomy" id="425828"/>
    <lineage>
        <taxon>Eukaryota</taxon>
        <taxon>Viridiplantae</taxon>
        <taxon>Streptophyta</taxon>
        <taxon>Embryophyta</taxon>
        <taxon>Tracheophyta</taxon>
        <taxon>Spermatophyta</taxon>
        <taxon>Magnoliopsida</taxon>
        <taxon>eudicotyledons</taxon>
        <taxon>Gunneridae</taxon>
        <taxon>Pentapetalae</taxon>
        <taxon>rosids</taxon>
        <taxon>fabids</taxon>
        <taxon>Fagales</taxon>
        <taxon>Fagaceae</taxon>
        <taxon>Lithocarpus</taxon>
    </lineage>
</organism>
<dbReference type="PROSITE" id="PS50280">
    <property type="entry name" value="SET"/>
    <property type="match status" value="1"/>
</dbReference>
<dbReference type="SUPFAM" id="SSF88697">
    <property type="entry name" value="PUA domain-like"/>
    <property type="match status" value="1"/>
</dbReference>
<dbReference type="PROSITE" id="PS50867">
    <property type="entry name" value="PRE_SET"/>
    <property type="match status" value="1"/>
</dbReference>
<gene>
    <name evidence="8" type="ORF">SO802_012088</name>
</gene>
<dbReference type="InterPro" id="IPR046341">
    <property type="entry name" value="SET_dom_sf"/>
</dbReference>
<feature type="domain" description="YDG" evidence="7">
    <location>
        <begin position="1"/>
        <end position="126"/>
    </location>
</feature>
<feature type="domain" description="SET" evidence="5">
    <location>
        <begin position="262"/>
        <end position="375"/>
    </location>
</feature>
<comment type="subcellular location">
    <subcellularLocation>
        <location evidence="1">Chromosome</location>
        <location evidence="1">Centromere</location>
    </subcellularLocation>
    <subcellularLocation>
        <location evidence="4">Nucleus</location>
    </subcellularLocation>
</comment>
<evidence type="ECO:0000256" key="3">
    <source>
        <dbReference type="ARBA" id="ARBA00023242"/>
    </source>
</evidence>
<dbReference type="Proteomes" id="UP001459277">
    <property type="component" value="Unassembled WGS sequence"/>
</dbReference>
<evidence type="ECO:0000256" key="1">
    <source>
        <dbReference type="ARBA" id="ARBA00004584"/>
    </source>
</evidence>
<comment type="caution">
    <text evidence="8">The sequence shown here is derived from an EMBL/GenBank/DDBJ whole genome shotgun (WGS) entry which is preliminary data.</text>
</comment>
<protein>
    <submittedName>
        <fullName evidence="8">Uncharacterized protein</fullName>
    </submittedName>
</protein>
<dbReference type="InterPro" id="IPR007728">
    <property type="entry name" value="Pre-SET_dom"/>
</dbReference>
<dbReference type="InterPro" id="IPR001214">
    <property type="entry name" value="SET_dom"/>
</dbReference>
<dbReference type="SUPFAM" id="SSF82199">
    <property type="entry name" value="SET domain"/>
    <property type="match status" value="1"/>
</dbReference>
<sequence>MNVIGLRHQFQSGIDYLKNLDGKLYATSILVSGRYDNDMKSTDSFTYTGQGGNPWVGRVEPKDQKLTCGNLALKNSLEAGKPVRVIWGFKSSESLYIYYGLYLVKACWQKREEKFDKLVYKFPMERIPGQPALTLGGVNKLRKSKAQKNIARVNYISQGKKKIPTLVVNADICVNDISQGKEKIPIRVVNANDDERPPLFHYIANVTYPKFYKIFTPIGCDCTDGCLDSNKCFCAMRNGGEISYDSKGRIVKKKSLVYECGPSCKCSSSCMNREVLYASTLEKSFMIRKPNEESIKITIKTVVFKKTVPIPWCSQSFSVDGDYIIDATKSGNVGRFINHSSSPNVFAQNVLYDHDDKRFPHIMLFASKAYLLLKN</sequence>
<evidence type="ECO:0000259" key="5">
    <source>
        <dbReference type="PROSITE" id="PS50280"/>
    </source>
</evidence>
<dbReference type="SMART" id="SM00466">
    <property type="entry name" value="SRA"/>
    <property type="match status" value="1"/>
</dbReference>
<evidence type="ECO:0000259" key="7">
    <source>
        <dbReference type="PROSITE" id="PS51015"/>
    </source>
</evidence>
<name>A0AAW2D2E8_9ROSI</name>
<dbReference type="InterPro" id="IPR036987">
    <property type="entry name" value="SRA-YDG_sf"/>
</dbReference>
<reference evidence="8 9" key="1">
    <citation type="submission" date="2024-01" db="EMBL/GenBank/DDBJ databases">
        <title>A telomere-to-telomere, gap-free genome of sweet tea (Lithocarpus litseifolius).</title>
        <authorList>
            <person name="Zhou J."/>
        </authorList>
    </citation>
    <scope>NUCLEOTIDE SEQUENCE [LARGE SCALE GENOMIC DNA]</scope>
    <source>
        <strain evidence="8">Zhou-2022a</strain>
        <tissue evidence="8">Leaf</tissue>
    </source>
</reference>
<dbReference type="PANTHER" id="PTHR45660">
    <property type="entry name" value="HISTONE-LYSINE N-METHYLTRANSFERASE SETMAR"/>
    <property type="match status" value="1"/>
</dbReference>
<dbReference type="SMART" id="SM00468">
    <property type="entry name" value="PreSET"/>
    <property type="match status" value="1"/>
</dbReference>
<dbReference type="GO" id="GO:0000775">
    <property type="term" value="C:chromosome, centromeric region"/>
    <property type="evidence" value="ECO:0007669"/>
    <property type="project" value="UniProtKB-SubCell"/>
</dbReference>
<evidence type="ECO:0000256" key="4">
    <source>
        <dbReference type="PROSITE-ProRule" id="PRU00358"/>
    </source>
</evidence>
<dbReference type="PANTHER" id="PTHR45660:SF46">
    <property type="entry name" value="HISTONE-LYSINE N-METHYLTRANSFERASE, H3 LYSINE-9 SPECIFIC SUVH6"/>
    <property type="match status" value="1"/>
</dbReference>
<keyword evidence="9" id="KW-1185">Reference proteome</keyword>
<dbReference type="AlphaFoldDB" id="A0AAW2D2E8"/>
<dbReference type="EMBL" id="JAZDWU010000004">
    <property type="protein sequence ID" value="KAL0004527.1"/>
    <property type="molecule type" value="Genomic_DNA"/>
</dbReference>
<dbReference type="Pfam" id="PF05033">
    <property type="entry name" value="Pre-SET"/>
    <property type="match status" value="1"/>
</dbReference>